<evidence type="ECO:0000313" key="12">
    <source>
        <dbReference type="Proteomes" id="UP000757232"/>
    </source>
</evidence>
<dbReference type="InterPro" id="IPR013780">
    <property type="entry name" value="Glyco_hydro_b"/>
</dbReference>
<keyword evidence="12" id="KW-1185">Reference proteome</keyword>
<feature type="domain" description="Alpha galactosidase C-terminal" evidence="10">
    <location>
        <begin position="328"/>
        <end position="400"/>
    </location>
</feature>
<keyword evidence="5" id="KW-0732">Signal</keyword>
<dbReference type="Pfam" id="PF16499">
    <property type="entry name" value="Melibiase_2"/>
    <property type="match status" value="2"/>
</dbReference>
<sequence>MALQRFLLWDIIHGMHTRMKDAGYSFVNLDDCWAEKNRSSSGDLVPDKTRFSSGMTWLTDQIHSLGFKTGIYSDSGWFTCAGYPGSFENEARDAKTFQDWGFEFLKYDNCAIPYDDILRQNTMGKFERMADVIADLAKSSGKPPLIFNLCEWGWSQVWIWGKQLGQSWRIVDDLNASWPSITNTINFNSFITMATDFYGQNDLDYVDDLNASWPSITNTINFNSFITMATDFYGQNDLDYLQIIIHASGNGGLTLEESKSHFTAWALMRSPLFISTNLSALNQDQLMILKNEEIIVINQDPVVGTSISPFRWGVNPDWISDPLHPAGYWSGPTQNGTVVMLLNTLDEPTDMFFNLTESPWIRAGRQYSVRDLWSHTDNGTAVRNFTASAVPAHGVVALLLKDAGDEPALLEPKCAVWIQCTDQNGTRVGG</sequence>
<dbReference type="AlphaFoldDB" id="A0A9Q5HXH9"/>
<dbReference type="GO" id="GO:0005576">
    <property type="term" value="C:extracellular region"/>
    <property type="evidence" value="ECO:0007669"/>
    <property type="project" value="UniProtKB-SubCell"/>
</dbReference>
<dbReference type="EC" id="3.2.1.22" evidence="9"/>
<dbReference type="CDD" id="cd14792">
    <property type="entry name" value="GH27"/>
    <property type="match status" value="1"/>
</dbReference>
<keyword evidence="7" id="KW-0325">Glycoprotein</keyword>
<dbReference type="Gene3D" id="3.20.20.70">
    <property type="entry name" value="Aldolase class I"/>
    <property type="match status" value="2"/>
</dbReference>
<dbReference type="InterPro" id="IPR002241">
    <property type="entry name" value="Glyco_hydro_27"/>
</dbReference>
<gene>
    <name evidence="11" type="ORF">A7U60_g4966</name>
</gene>
<keyword evidence="9" id="KW-1015">Disulfide bond</keyword>
<dbReference type="Gene3D" id="2.60.40.1180">
    <property type="entry name" value="Golgi alpha-mannosidase II"/>
    <property type="match status" value="1"/>
</dbReference>
<dbReference type="Pfam" id="PF17801">
    <property type="entry name" value="Melibiase_C"/>
    <property type="match status" value="1"/>
</dbReference>
<reference evidence="11" key="1">
    <citation type="submission" date="2016-06" db="EMBL/GenBank/DDBJ databases">
        <title>Draft Genome sequence of the fungus Inonotus baumii.</title>
        <authorList>
            <person name="Zhu H."/>
            <person name="Lin W."/>
        </authorList>
    </citation>
    <scope>NUCLEOTIDE SEQUENCE</scope>
    <source>
        <strain evidence="11">821</strain>
    </source>
</reference>
<dbReference type="SUPFAM" id="SSF51011">
    <property type="entry name" value="Glycosyl hydrolase domain"/>
    <property type="match status" value="1"/>
</dbReference>
<comment type="similarity">
    <text evidence="3 9">Belongs to the glycosyl hydrolase 27 family.</text>
</comment>
<dbReference type="InterPro" id="IPR000111">
    <property type="entry name" value="Glyco_hydro_27/36_CS"/>
</dbReference>
<dbReference type="SUPFAM" id="SSF51445">
    <property type="entry name" value="(Trans)glycosidases"/>
    <property type="match status" value="2"/>
</dbReference>
<keyword evidence="6 9" id="KW-0378">Hydrolase</keyword>
<evidence type="ECO:0000259" key="10">
    <source>
        <dbReference type="Pfam" id="PF17801"/>
    </source>
</evidence>
<protein>
    <recommendedName>
        <fullName evidence="9">Alpha-galactosidase</fullName>
        <ecNumber evidence="9">3.2.1.22</ecNumber>
    </recommendedName>
    <alternativeName>
        <fullName evidence="9">Melibiase</fullName>
    </alternativeName>
</protein>
<dbReference type="PROSITE" id="PS00512">
    <property type="entry name" value="ALPHA_GALACTOSIDASE"/>
    <property type="match status" value="1"/>
</dbReference>
<comment type="catalytic activity">
    <reaction evidence="1 9">
        <text>Hydrolysis of terminal, non-reducing alpha-D-galactose residues in alpha-D-galactosides, including galactose oligosaccharides, galactomannans and galactolipids.</text>
        <dbReference type="EC" id="3.2.1.22"/>
    </reaction>
</comment>
<name>A0A9Q5HXH9_SANBA</name>
<accession>A0A9Q5HXH9</accession>
<evidence type="ECO:0000256" key="9">
    <source>
        <dbReference type="RuleBase" id="RU361168"/>
    </source>
</evidence>
<dbReference type="InterPro" id="IPR017853">
    <property type="entry name" value="GH"/>
</dbReference>
<comment type="subcellular location">
    <subcellularLocation>
        <location evidence="2">Secreted</location>
    </subcellularLocation>
</comment>
<dbReference type="PANTHER" id="PTHR11452">
    <property type="entry name" value="ALPHA-GALACTOSIDASE/ALPHA-N-ACETYLGALACTOSAMINIDASE"/>
    <property type="match status" value="1"/>
</dbReference>
<dbReference type="GO" id="GO:0004557">
    <property type="term" value="F:alpha-galactosidase activity"/>
    <property type="evidence" value="ECO:0007669"/>
    <property type="project" value="UniProtKB-EC"/>
</dbReference>
<evidence type="ECO:0000256" key="8">
    <source>
        <dbReference type="ARBA" id="ARBA00023295"/>
    </source>
</evidence>
<evidence type="ECO:0000256" key="3">
    <source>
        <dbReference type="ARBA" id="ARBA00009743"/>
    </source>
</evidence>
<proteinExistence type="inferred from homology"/>
<evidence type="ECO:0000256" key="6">
    <source>
        <dbReference type="ARBA" id="ARBA00022801"/>
    </source>
</evidence>
<dbReference type="OrthoDB" id="5795902at2759"/>
<keyword evidence="8 9" id="KW-0326">Glycosidase</keyword>
<dbReference type="PRINTS" id="PR00740">
    <property type="entry name" value="GLHYDRLASE27"/>
</dbReference>
<keyword evidence="4" id="KW-0964">Secreted</keyword>
<evidence type="ECO:0000256" key="4">
    <source>
        <dbReference type="ARBA" id="ARBA00022525"/>
    </source>
</evidence>
<dbReference type="EMBL" id="LNZH02000187">
    <property type="protein sequence ID" value="OCB87833.1"/>
    <property type="molecule type" value="Genomic_DNA"/>
</dbReference>
<organism evidence="11 12">
    <name type="scientific">Sanghuangporus baumii</name>
    <name type="common">Phellinus baumii</name>
    <dbReference type="NCBI Taxonomy" id="108892"/>
    <lineage>
        <taxon>Eukaryota</taxon>
        <taxon>Fungi</taxon>
        <taxon>Dikarya</taxon>
        <taxon>Basidiomycota</taxon>
        <taxon>Agaricomycotina</taxon>
        <taxon>Agaricomycetes</taxon>
        <taxon>Hymenochaetales</taxon>
        <taxon>Hymenochaetaceae</taxon>
        <taxon>Sanghuangporus</taxon>
    </lineage>
</organism>
<dbReference type="InterPro" id="IPR013785">
    <property type="entry name" value="Aldolase_TIM"/>
</dbReference>
<comment type="caution">
    <text evidence="11">The sequence shown here is derived from an EMBL/GenBank/DDBJ whole genome shotgun (WGS) entry which is preliminary data.</text>
</comment>
<dbReference type="GO" id="GO:0005975">
    <property type="term" value="P:carbohydrate metabolic process"/>
    <property type="evidence" value="ECO:0007669"/>
    <property type="project" value="InterPro"/>
</dbReference>
<evidence type="ECO:0000256" key="5">
    <source>
        <dbReference type="ARBA" id="ARBA00022729"/>
    </source>
</evidence>
<evidence type="ECO:0000256" key="2">
    <source>
        <dbReference type="ARBA" id="ARBA00004613"/>
    </source>
</evidence>
<dbReference type="InterPro" id="IPR041233">
    <property type="entry name" value="Melibiase_C"/>
</dbReference>
<evidence type="ECO:0000313" key="11">
    <source>
        <dbReference type="EMBL" id="OCB87833.1"/>
    </source>
</evidence>
<dbReference type="PANTHER" id="PTHR11452:SF61">
    <property type="entry name" value="ALPHA-GALACTOSIDASE B-RELATED"/>
    <property type="match status" value="1"/>
</dbReference>
<dbReference type="Proteomes" id="UP000757232">
    <property type="component" value="Unassembled WGS sequence"/>
</dbReference>
<evidence type="ECO:0000256" key="1">
    <source>
        <dbReference type="ARBA" id="ARBA00001255"/>
    </source>
</evidence>
<evidence type="ECO:0000256" key="7">
    <source>
        <dbReference type="ARBA" id="ARBA00023180"/>
    </source>
</evidence>